<evidence type="ECO:0000313" key="2">
    <source>
        <dbReference type="EMBL" id="PJA55995.1"/>
    </source>
</evidence>
<dbReference type="InterPro" id="IPR016181">
    <property type="entry name" value="Acyl_CoA_acyltransferase"/>
</dbReference>
<sequence length="138" mass="16193">MITIIKARKKENLEKEWRLQDNAHYGRPVIKWIEKKFRYKAVENEEIVGIIDGKIEAGTVFIETLIVAEKARGKDIGTSLIQAAEQFGKKYEAHRTWLVTGKEWSENIFYKKLGFQLVGKLSDFYLHADFVLYTRKIR</sequence>
<name>A0A2M7XZ41_9BACT</name>
<dbReference type="Gene3D" id="3.40.630.30">
    <property type="match status" value="1"/>
</dbReference>
<dbReference type="CDD" id="cd04301">
    <property type="entry name" value="NAT_SF"/>
    <property type="match status" value="1"/>
</dbReference>
<accession>A0A2M7XZ41</accession>
<organism evidence="2 3">
    <name type="scientific">Candidatus Roizmanbacteria bacterium CG_4_9_14_3_um_filter_33_18</name>
    <dbReference type="NCBI Taxonomy" id="1974841"/>
    <lineage>
        <taxon>Bacteria</taxon>
        <taxon>Candidatus Roizmaniibacteriota</taxon>
    </lineage>
</organism>
<dbReference type="SUPFAM" id="SSF55729">
    <property type="entry name" value="Acyl-CoA N-acyltransferases (Nat)"/>
    <property type="match status" value="1"/>
</dbReference>
<comment type="caution">
    <text evidence="2">The sequence shown here is derived from an EMBL/GenBank/DDBJ whole genome shotgun (WGS) entry which is preliminary data.</text>
</comment>
<feature type="domain" description="N-acetyltransferase" evidence="1">
    <location>
        <begin position="3"/>
        <end position="138"/>
    </location>
</feature>
<dbReference type="PROSITE" id="PS51186">
    <property type="entry name" value="GNAT"/>
    <property type="match status" value="1"/>
</dbReference>
<dbReference type="InterPro" id="IPR000182">
    <property type="entry name" value="GNAT_dom"/>
</dbReference>
<dbReference type="Pfam" id="PF00583">
    <property type="entry name" value="Acetyltransf_1"/>
    <property type="match status" value="1"/>
</dbReference>
<protein>
    <recommendedName>
        <fullName evidence="1">N-acetyltransferase domain-containing protein</fullName>
    </recommendedName>
</protein>
<evidence type="ECO:0000259" key="1">
    <source>
        <dbReference type="PROSITE" id="PS51186"/>
    </source>
</evidence>
<dbReference type="GO" id="GO:0016747">
    <property type="term" value="F:acyltransferase activity, transferring groups other than amino-acyl groups"/>
    <property type="evidence" value="ECO:0007669"/>
    <property type="project" value="InterPro"/>
</dbReference>
<dbReference type="EMBL" id="PFWL01000025">
    <property type="protein sequence ID" value="PJA55995.1"/>
    <property type="molecule type" value="Genomic_DNA"/>
</dbReference>
<gene>
    <name evidence="2" type="ORF">CO165_00595</name>
</gene>
<reference evidence="3" key="1">
    <citation type="submission" date="2017-09" db="EMBL/GenBank/DDBJ databases">
        <title>Depth-based differentiation of microbial function through sediment-hosted aquifers and enrichment of novel symbionts in the deep terrestrial subsurface.</title>
        <authorList>
            <person name="Probst A.J."/>
            <person name="Ladd B."/>
            <person name="Jarett J.K."/>
            <person name="Geller-Mcgrath D.E."/>
            <person name="Sieber C.M.K."/>
            <person name="Emerson J.B."/>
            <person name="Anantharaman K."/>
            <person name="Thomas B.C."/>
            <person name="Malmstrom R."/>
            <person name="Stieglmeier M."/>
            <person name="Klingl A."/>
            <person name="Woyke T."/>
            <person name="Ryan C.M."/>
            <person name="Banfield J.F."/>
        </authorList>
    </citation>
    <scope>NUCLEOTIDE SEQUENCE [LARGE SCALE GENOMIC DNA]</scope>
</reference>
<dbReference type="Proteomes" id="UP000229647">
    <property type="component" value="Unassembled WGS sequence"/>
</dbReference>
<proteinExistence type="predicted"/>
<dbReference type="AlphaFoldDB" id="A0A2M7XZ41"/>
<evidence type="ECO:0000313" key="3">
    <source>
        <dbReference type="Proteomes" id="UP000229647"/>
    </source>
</evidence>